<feature type="chain" id="PRO_5022694431" description="DUF4440 domain-containing protein" evidence="1">
    <location>
        <begin position="21"/>
        <end position="175"/>
    </location>
</feature>
<evidence type="ECO:0008006" key="4">
    <source>
        <dbReference type="Google" id="ProtNLM"/>
    </source>
</evidence>
<proteinExistence type="predicted"/>
<evidence type="ECO:0000313" key="3">
    <source>
        <dbReference type="Proteomes" id="UP000321595"/>
    </source>
</evidence>
<dbReference type="AlphaFoldDB" id="A0A5B8XKA3"/>
<reference evidence="2 3" key="1">
    <citation type="submission" date="2019-08" db="EMBL/GenBank/DDBJ databases">
        <authorList>
            <person name="Liang Q."/>
        </authorList>
    </citation>
    <scope>NUCLEOTIDE SEQUENCE [LARGE SCALE GENOMIC DNA]</scope>
    <source>
        <strain evidence="2 3">V1718</strain>
    </source>
</reference>
<dbReference type="RefSeq" id="WP_146957014.1">
    <property type="nucleotide sequence ID" value="NZ_CP042467.1"/>
</dbReference>
<evidence type="ECO:0000256" key="1">
    <source>
        <dbReference type="SAM" id="SignalP"/>
    </source>
</evidence>
<accession>A0A5B8XKA3</accession>
<name>A0A5B8XKA3_9DELT</name>
<evidence type="ECO:0000313" key="2">
    <source>
        <dbReference type="EMBL" id="QED25975.1"/>
    </source>
</evidence>
<dbReference type="PROSITE" id="PS51257">
    <property type="entry name" value="PROKAR_LIPOPROTEIN"/>
    <property type="match status" value="1"/>
</dbReference>
<sequence>MKLRFSSVFWGLALASSGCAARYELPPPPPESERVSVQTAEQDDSQEAYLEARQAIVQLFSLLQQQRYEEASGLLSQETKSFLTLNSESSVQDVLAAGKITTENGLVDFDPVLTLLAPNLTQLVDSVDGEEESETATRKEIFAIHDSGATKIVVIKESGKWVLHRTRLDLDQSSK</sequence>
<feature type="signal peptide" evidence="1">
    <location>
        <begin position="1"/>
        <end position="20"/>
    </location>
</feature>
<dbReference type="EMBL" id="CP042467">
    <property type="protein sequence ID" value="QED25975.1"/>
    <property type="molecule type" value="Genomic_DNA"/>
</dbReference>
<organism evidence="2 3">
    <name type="scientific">Microvenator marinus</name>
    <dbReference type="NCBI Taxonomy" id="2600177"/>
    <lineage>
        <taxon>Bacteria</taxon>
        <taxon>Deltaproteobacteria</taxon>
        <taxon>Bradymonadales</taxon>
        <taxon>Microvenatoraceae</taxon>
        <taxon>Microvenator</taxon>
    </lineage>
</organism>
<keyword evidence="3" id="KW-1185">Reference proteome</keyword>
<dbReference type="Proteomes" id="UP000321595">
    <property type="component" value="Chromosome"/>
</dbReference>
<dbReference type="KEGG" id="bbae:FRD01_01605"/>
<protein>
    <recommendedName>
        <fullName evidence="4">DUF4440 domain-containing protein</fullName>
    </recommendedName>
</protein>
<gene>
    <name evidence="2" type="ORF">FRD01_01605</name>
</gene>
<keyword evidence="1" id="KW-0732">Signal</keyword>